<keyword evidence="1" id="KW-0732">Signal</keyword>
<proteinExistence type="predicted"/>
<reference evidence="2 3" key="1">
    <citation type="submission" date="2020-07" db="EMBL/GenBank/DDBJ databases">
        <title>Sequencing the genomes of 1000 actinobacteria strains.</title>
        <authorList>
            <person name="Klenk H.-P."/>
        </authorList>
    </citation>
    <scope>NUCLEOTIDE SEQUENCE [LARGE SCALE GENOMIC DNA]</scope>
    <source>
        <strain evidence="2 3">DSM 44065</strain>
    </source>
</reference>
<organism evidence="2 3">
    <name type="scientific">Saccharopolyspora hordei</name>
    <dbReference type="NCBI Taxonomy" id="1838"/>
    <lineage>
        <taxon>Bacteria</taxon>
        <taxon>Bacillati</taxon>
        <taxon>Actinomycetota</taxon>
        <taxon>Actinomycetes</taxon>
        <taxon>Pseudonocardiales</taxon>
        <taxon>Pseudonocardiaceae</taxon>
        <taxon>Saccharopolyspora</taxon>
    </lineage>
</organism>
<accession>A0A853AK65</accession>
<gene>
    <name evidence="2" type="ORF">HNR68_003115</name>
</gene>
<dbReference type="AlphaFoldDB" id="A0A853AK65"/>
<keyword evidence="3" id="KW-1185">Reference proteome</keyword>
<dbReference type="RefSeq" id="WP_179721668.1">
    <property type="nucleotide sequence ID" value="NZ_BAABFH010000001.1"/>
</dbReference>
<evidence type="ECO:0008006" key="4">
    <source>
        <dbReference type="Google" id="ProtNLM"/>
    </source>
</evidence>
<evidence type="ECO:0000256" key="1">
    <source>
        <dbReference type="SAM" id="SignalP"/>
    </source>
</evidence>
<sequence length="154" mass="15091">MTVSRGRRVLLVAVASTALAGCGVQPSGIIHGSSPPSGAVAPAASTTLYFVSGGWLEPVARGPMSPAEALGALAGGPTAEERARGLTSEVPPAAAPFTVTTDVSGRTVVTTSVPGGELSALAVEQIVCTAAADGGPVVLVGARDDSPVGCPPWY</sequence>
<feature type="chain" id="PRO_5032951630" description="GerMN domain-containing protein" evidence="1">
    <location>
        <begin position="21"/>
        <end position="154"/>
    </location>
</feature>
<feature type="signal peptide" evidence="1">
    <location>
        <begin position="1"/>
        <end position="20"/>
    </location>
</feature>
<evidence type="ECO:0000313" key="3">
    <source>
        <dbReference type="Proteomes" id="UP000587002"/>
    </source>
</evidence>
<protein>
    <recommendedName>
        <fullName evidence="4">GerMN domain-containing protein</fullName>
    </recommendedName>
</protein>
<dbReference type="PROSITE" id="PS51257">
    <property type="entry name" value="PROKAR_LIPOPROTEIN"/>
    <property type="match status" value="1"/>
</dbReference>
<dbReference type="EMBL" id="JACCFJ010000001">
    <property type="protein sequence ID" value="NYI84485.1"/>
    <property type="molecule type" value="Genomic_DNA"/>
</dbReference>
<dbReference type="Proteomes" id="UP000587002">
    <property type="component" value="Unassembled WGS sequence"/>
</dbReference>
<name>A0A853AK65_9PSEU</name>
<evidence type="ECO:0000313" key="2">
    <source>
        <dbReference type="EMBL" id="NYI84485.1"/>
    </source>
</evidence>
<comment type="caution">
    <text evidence="2">The sequence shown here is derived from an EMBL/GenBank/DDBJ whole genome shotgun (WGS) entry which is preliminary data.</text>
</comment>